<evidence type="ECO:0008006" key="3">
    <source>
        <dbReference type="Google" id="ProtNLM"/>
    </source>
</evidence>
<evidence type="ECO:0000313" key="1">
    <source>
        <dbReference type="EMBL" id="MFC5849206.1"/>
    </source>
</evidence>
<evidence type="ECO:0000313" key="2">
    <source>
        <dbReference type="Proteomes" id="UP001595979"/>
    </source>
</evidence>
<organism evidence="1 2">
    <name type="scientific">Deinococcus petrolearius</name>
    <dbReference type="NCBI Taxonomy" id="1751295"/>
    <lineage>
        <taxon>Bacteria</taxon>
        <taxon>Thermotogati</taxon>
        <taxon>Deinococcota</taxon>
        <taxon>Deinococci</taxon>
        <taxon>Deinococcales</taxon>
        <taxon>Deinococcaceae</taxon>
        <taxon>Deinococcus</taxon>
    </lineage>
</organism>
<protein>
    <recommendedName>
        <fullName evidence="3">GIY-YIG domain-containing protein</fullName>
    </recommendedName>
</protein>
<comment type="caution">
    <text evidence="1">The sequence shown here is derived from an EMBL/GenBank/DDBJ whole genome shotgun (WGS) entry which is preliminary data.</text>
</comment>
<dbReference type="Proteomes" id="UP001595979">
    <property type="component" value="Unassembled WGS sequence"/>
</dbReference>
<sequence>MDHLEFHPRPLQALGSPLENIFAAKSKSLAKTLDHVLYSKLKPEVMDRYSAYLDQSIGSFLFDLKSDNDLFYKRFLNGYGDLKYIKFREILENYSSHKGIYRYLVNGEIKYIGRSHKSFKKRIGMGYGSISPASCYLTGRNTDCLLNALITHNWQDVRLEVCPLEFSESEIEDLEQRLIKQYDPSWNGQGTTHGRRDILKTFSKTLS</sequence>
<proteinExistence type="predicted"/>
<dbReference type="EMBL" id="JBHSOH010000015">
    <property type="protein sequence ID" value="MFC5849206.1"/>
    <property type="molecule type" value="Genomic_DNA"/>
</dbReference>
<reference evidence="2" key="1">
    <citation type="journal article" date="2019" name="Int. J. Syst. Evol. Microbiol.">
        <title>The Global Catalogue of Microorganisms (GCM) 10K type strain sequencing project: providing services to taxonomists for standard genome sequencing and annotation.</title>
        <authorList>
            <consortium name="The Broad Institute Genomics Platform"/>
            <consortium name="The Broad Institute Genome Sequencing Center for Infectious Disease"/>
            <person name="Wu L."/>
            <person name="Ma J."/>
        </authorList>
    </citation>
    <scope>NUCLEOTIDE SEQUENCE [LARGE SCALE GENOMIC DNA]</scope>
    <source>
        <strain evidence="2">CGMCC 1.15053</strain>
    </source>
</reference>
<dbReference type="RefSeq" id="WP_380050080.1">
    <property type="nucleotide sequence ID" value="NZ_JBHSOH010000015.1"/>
</dbReference>
<name>A0ABW1DN74_9DEIO</name>
<gene>
    <name evidence="1" type="ORF">ACFPQ6_12890</name>
</gene>
<keyword evidence="2" id="KW-1185">Reference proteome</keyword>
<accession>A0ABW1DN74</accession>